<feature type="binding site" evidence="3">
    <location>
        <position position="174"/>
    </location>
    <ligand>
        <name>Mn(2+)</name>
        <dbReference type="ChEBI" id="CHEBI:29035"/>
        <label>1</label>
    </ligand>
</feature>
<feature type="active site" description="Proton donor" evidence="2">
    <location>
        <position position="415"/>
    </location>
</feature>
<dbReference type="OrthoDB" id="10263073at2759"/>
<feature type="binding site" evidence="3">
    <location>
        <position position="219"/>
    </location>
    <ligand>
        <name>Mn(2+)</name>
        <dbReference type="ChEBI" id="CHEBI:29035"/>
        <label>1</label>
    </ligand>
</feature>
<keyword evidence="3" id="KW-0464">Manganese</keyword>
<dbReference type="PANTHER" id="PTHR35848">
    <property type="entry name" value="OXALATE-BINDING PROTEIN"/>
    <property type="match status" value="1"/>
</dbReference>
<feature type="domain" description="Cupin type-1" evidence="6">
    <location>
        <begin position="133"/>
        <end position="271"/>
    </location>
</feature>
<dbReference type="InterPro" id="IPR017774">
    <property type="entry name" value="Bicupin_oxalate_deCO2ase/Oxase"/>
</dbReference>
<feature type="binding site" evidence="3">
    <location>
        <position position="357"/>
    </location>
    <ligand>
        <name>Mn(2+)</name>
        <dbReference type="ChEBI" id="CHEBI:29035"/>
        <label>2</label>
    </ligand>
</feature>
<feature type="binding site" evidence="3">
    <location>
        <position position="362"/>
    </location>
    <ligand>
        <name>Mn(2+)</name>
        <dbReference type="ChEBI" id="CHEBI:29035"/>
        <label>2</label>
    </ligand>
</feature>
<evidence type="ECO:0000256" key="5">
    <source>
        <dbReference type="SAM" id="SignalP"/>
    </source>
</evidence>
<comment type="caution">
    <text evidence="7">The sequence shown here is derived from an EMBL/GenBank/DDBJ whole genome shotgun (WGS) entry which is preliminary data.</text>
</comment>
<evidence type="ECO:0000256" key="3">
    <source>
        <dbReference type="PIRSR" id="PIRSR617774-2"/>
    </source>
</evidence>
<feature type="binding site" evidence="3">
    <location>
        <position position="355"/>
    </location>
    <ligand>
        <name>Mn(2+)</name>
        <dbReference type="ChEBI" id="CHEBI:29035"/>
        <label>2</label>
    </ligand>
</feature>
<sequence length="467" mass="50932">MKLQVLCRLQLLAGLLSLSDAAPARRDGSSGSNPGLRGSASLAGYSATEKVASGSKPDIKYSLLPGQKEDPDIGSYLDFENVKNPQPIRGDTGSDDPGPRNYYYDRINSDKLAPPGTDHGATINAQWPLGLSHNRLGIDNAGWARQENTVVMPDATEMAGVDMRLEPAAYRELHWHVASEWSLVLNGSCRIQAINENGETFVDDLQAGDVWFFPPGIPHSIQALDEGVEFLLVFDQGDFSEDNTFLATEVFLHSPKEVLAKDLGVPVSAFDKIPDDELYIFKGTPAPKDIEEQNVTTAAGPVPRTESYSYHFSEQPAHEVAGGSVKIVDPLTFPVASNVSAAVVTVNPGGMREIHWHPTSDEWTFFIKGQGRATLFTAPNAATTFDYRAGDVGYFPKSNSHYIENTGDEELMFVEVLQAPQFTDIALGQWIASTPRQIIKDTLNLSDSTLSQLKTEKQYVVAGTNND</sequence>
<name>A0A9W9HZ64_9EURO</name>
<dbReference type="CDD" id="cd20304">
    <property type="entry name" value="cupin_OxDC_N"/>
    <property type="match status" value="1"/>
</dbReference>
<dbReference type="EMBL" id="JAPQKN010000006">
    <property type="protein sequence ID" value="KAJ5157714.1"/>
    <property type="molecule type" value="Genomic_DNA"/>
</dbReference>
<feature type="signal peptide" evidence="5">
    <location>
        <begin position="1"/>
        <end position="21"/>
    </location>
</feature>
<dbReference type="GeneID" id="81430114"/>
<feature type="binding site" evidence="3">
    <location>
        <position position="401"/>
    </location>
    <ligand>
        <name>Mn(2+)</name>
        <dbReference type="ChEBI" id="CHEBI:29035"/>
        <label>2</label>
    </ligand>
</feature>
<keyword evidence="5" id="KW-0732">Signal</keyword>
<dbReference type="Pfam" id="PF00190">
    <property type="entry name" value="Cupin_1"/>
    <property type="match status" value="2"/>
</dbReference>
<comment type="cofactor">
    <cofactor evidence="3">
        <name>Mn(2+)</name>
        <dbReference type="ChEBI" id="CHEBI:29035"/>
    </cofactor>
    <text evidence="3">Binds 2 manganese ions per subunit.</text>
</comment>
<reference evidence="7" key="1">
    <citation type="submission" date="2022-11" db="EMBL/GenBank/DDBJ databases">
        <authorList>
            <person name="Petersen C."/>
        </authorList>
    </citation>
    <scope>NUCLEOTIDE SEQUENCE</scope>
    <source>
        <strain evidence="7">IBT 26290</strain>
    </source>
</reference>
<dbReference type="SUPFAM" id="SSF51182">
    <property type="entry name" value="RmlC-like cupins"/>
    <property type="match status" value="1"/>
</dbReference>
<dbReference type="InterPro" id="IPR011051">
    <property type="entry name" value="RmlC_Cupin_sf"/>
</dbReference>
<dbReference type="InterPro" id="IPR014710">
    <property type="entry name" value="RmlC-like_jellyroll"/>
</dbReference>
<evidence type="ECO:0000313" key="8">
    <source>
        <dbReference type="Proteomes" id="UP001149163"/>
    </source>
</evidence>
<dbReference type="Gene3D" id="2.60.120.10">
    <property type="entry name" value="Jelly Rolls"/>
    <property type="match status" value="2"/>
</dbReference>
<protein>
    <recommendedName>
        <fullName evidence="6">Cupin type-1 domain-containing protein</fullName>
    </recommendedName>
</protein>
<dbReference type="GO" id="GO:0046872">
    <property type="term" value="F:metal ion binding"/>
    <property type="evidence" value="ECO:0007669"/>
    <property type="project" value="UniProtKB-KW"/>
</dbReference>
<feature type="binding site" evidence="3">
    <location>
        <position position="176"/>
    </location>
    <ligand>
        <name>Mn(2+)</name>
        <dbReference type="ChEBI" id="CHEBI:29035"/>
        <label>1</label>
    </ligand>
</feature>
<evidence type="ECO:0000313" key="7">
    <source>
        <dbReference type="EMBL" id="KAJ5157714.1"/>
    </source>
</evidence>
<keyword evidence="8" id="KW-1185">Reference proteome</keyword>
<accession>A0A9W9HZ64</accession>
<evidence type="ECO:0000256" key="1">
    <source>
        <dbReference type="ARBA" id="ARBA00022723"/>
    </source>
</evidence>
<evidence type="ECO:0000256" key="4">
    <source>
        <dbReference type="SAM" id="MobiDB-lite"/>
    </source>
</evidence>
<evidence type="ECO:0000256" key="2">
    <source>
        <dbReference type="PIRSR" id="PIRSR617774-1"/>
    </source>
</evidence>
<feature type="region of interest" description="Disordered" evidence="4">
    <location>
        <begin position="74"/>
        <end position="99"/>
    </location>
</feature>
<feature type="chain" id="PRO_5040966675" description="Cupin type-1 domain-containing protein" evidence="5">
    <location>
        <begin position="22"/>
        <end position="467"/>
    </location>
</feature>
<feature type="binding site" evidence="3">
    <location>
        <position position="180"/>
    </location>
    <ligand>
        <name>Mn(2+)</name>
        <dbReference type="ChEBI" id="CHEBI:29035"/>
        <label>1</label>
    </ligand>
</feature>
<feature type="domain" description="Cupin type-1" evidence="6">
    <location>
        <begin position="310"/>
        <end position="451"/>
    </location>
</feature>
<organism evidence="7 8">
    <name type="scientific">Penicillium canariense</name>
    <dbReference type="NCBI Taxonomy" id="189055"/>
    <lineage>
        <taxon>Eukaryota</taxon>
        <taxon>Fungi</taxon>
        <taxon>Dikarya</taxon>
        <taxon>Ascomycota</taxon>
        <taxon>Pezizomycotina</taxon>
        <taxon>Eurotiomycetes</taxon>
        <taxon>Eurotiomycetidae</taxon>
        <taxon>Eurotiales</taxon>
        <taxon>Aspergillaceae</taxon>
        <taxon>Penicillium</taxon>
    </lineage>
</organism>
<dbReference type="SMART" id="SM00835">
    <property type="entry name" value="Cupin_1"/>
    <property type="match status" value="2"/>
</dbReference>
<keyword evidence="1 3" id="KW-0479">Metal-binding</keyword>
<dbReference type="InterPro" id="IPR051610">
    <property type="entry name" value="GPI/OXD"/>
</dbReference>
<dbReference type="AlphaFoldDB" id="A0A9W9HZ64"/>
<dbReference type="InterPro" id="IPR006045">
    <property type="entry name" value="Cupin_1"/>
</dbReference>
<dbReference type="CDD" id="cd20305">
    <property type="entry name" value="cupin_OxDC_C"/>
    <property type="match status" value="1"/>
</dbReference>
<gene>
    <name evidence="7" type="ORF">N7482_008814</name>
</gene>
<proteinExistence type="predicted"/>
<dbReference type="NCBIfam" id="TIGR03404">
    <property type="entry name" value="bicupin_oxalic"/>
    <property type="match status" value="1"/>
</dbReference>
<dbReference type="PANTHER" id="PTHR35848:SF9">
    <property type="entry name" value="SLL1358 PROTEIN"/>
    <property type="match status" value="1"/>
</dbReference>
<dbReference type="RefSeq" id="XP_056540703.1">
    <property type="nucleotide sequence ID" value="XM_056690938.1"/>
</dbReference>
<evidence type="ECO:0000259" key="6">
    <source>
        <dbReference type="SMART" id="SM00835"/>
    </source>
</evidence>
<dbReference type="Proteomes" id="UP001149163">
    <property type="component" value="Unassembled WGS sequence"/>
</dbReference>
<dbReference type="GO" id="GO:0033609">
    <property type="term" value="P:oxalate metabolic process"/>
    <property type="evidence" value="ECO:0007669"/>
    <property type="project" value="InterPro"/>
</dbReference>
<reference evidence="7" key="2">
    <citation type="journal article" date="2023" name="IMA Fungus">
        <title>Comparative genomic study of the Penicillium genus elucidates a diverse pangenome and 15 lateral gene transfer events.</title>
        <authorList>
            <person name="Petersen C."/>
            <person name="Sorensen T."/>
            <person name="Nielsen M.R."/>
            <person name="Sondergaard T.E."/>
            <person name="Sorensen J.L."/>
            <person name="Fitzpatrick D.A."/>
            <person name="Frisvad J.C."/>
            <person name="Nielsen K.L."/>
        </authorList>
    </citation>
    <scope>NUCLEOTIDE SEQUENCE</scope>
    <source>
        <strain evidence="7">IBT 26290</strain>
    </source>
</reference>